<accession>A0ACC2TH00</accession>
<comment type="caution">
    <text evidence="1">The sequence shown here is derived from an EMBL/GenBank/DDBJ whole genome shotgun (WGS) entry which is preliminary data.</text>
</comment>
<dbReference type="Proteomes" id="UP001165960">
    <property type="component" value="Unassembled WGS sequence"/>
</dbReference>
<sequence>MSIGALNQPIPQPEPKISLWYPSPIAPQRLTYLLAYTKKNPTLDPDQPGQTYPSHLSSKVLRGWNSPQSRQDCCQIFRAWFKANLPWNANHNILKEGFIDKLSPKDTGIEIAQGLKKLRGPGWNSSLSCQDCCQICRA</sequence>
<protein>
    <submittedName>
        <fullName evidence="1">Uncharacterized protein</fullName>
    </submittedName>
</protein>
<evidence type="ECO:0000313" key="1">
    <source>
        <dbReference type="EMBL" id="KAJ9073975.1"/>
    </source>
</evidence>
<reference evidence="1" key="1">
    <citation type="submission" date="2022-04" db="EMBL/GenBank/DDBJ databases">
        <title>Genome of the entomopathogenic fungus Entomophthora muscae.</title>
        <authorList>
            <person name="Elya C."/>
            <person name="Lovett B.R."/>
            <person name="Lee E."/>
            <person name="Macias A.M."/>
            <person name="Hajek A.E."/>
            <person name="De Bivort B.L."/>
            <person name="Kasson M.T."/>
            <person name="De Fine Licht H.H."/>
            <person name="Stajich J.E."/>
        </authorList>
    </citation>
    <scope>NUCLEOTIDE SEQUENCE</scope>
    <source>
        <strain evidence="1">Berkeley</strain>
    </source>
</reference>
<gene>
    <name evidence="1" type="ORF">DSO57_1010954</name>
</gene>
<evidence type="ECO:0000313" key="2">
    <source>
        <dbReference type="Proteomes" id="UP001165960"/>
    </source>
</evidence>
<organism evidence="1 2">
    <name type="scientific">Entomophthora muscae</name>
    <dbReference type="NCBI Taxonomy" id="34485"/>
    <lineage>
        <taxon>Eukaryota</taxon>
        <taxon>Fungi</taxon>
        <taxon>Fungi incertae sedis</taxon>
        <taxon>Zoopagomycota</taxon>
        <taxon>Entomophthoromycotina</taxon>
        <taxon>Entomophthoromycetes</taxon>
        <taxon>Entomophthorales</taxon>
        <taxon>Entomophthoraceae</taxon>
        <taxon>Entomophthora</taxon>
    </lineage>
</organism>
<dbReference type="EMBL" id="QTSX02002877">
    <property type="protein sequence ID" value="KAJ9073975.1"/>
    <property type="molecule type" value="Genomic_DNA"/>
</dbReference>
<keyword evidence="2" id="KW-1185">Reference proteome</keyword>
<proteinExistence type="predicted"/>
<name>A0ACC2TH00_9FUNG</name>